<accession>A0ABP0AVX1</accession>
<gene>
    <name evidence="2" type="ORF">SBRCBS47491_001114</name>
</gene>
<organism evidence="2 3">
    <name type="scientific">Sporothrix bragantina</name>
    <dbReference type="NCBI Taxonomy" id="671064"/>
    <lineage>
        <taxon>Eukaryota</taxon>
        <taxon>Fungi</taxon>
        <taxon>Dikarya</taxon>
        <taxon>Ascomycota</taxon>
        <taxon>Pezizomycotina</taxon>
        <taxon>Sordariomycetes</taxon>
        <taxon>Sordariomycetidae</taxon>
        <taxon>Ophiostomatales</taxon>
        <taxon>Ophiostomataceae</taxon>
        <taxon>Sporothrix</taxon>
    </lineage>
</organism>
<dbReference type="Gene3D" id="3.40.50.720">
    <property type="entry name" value="NAD(P)-binding Rossmann-like Domain"/>
    <property type="match status" value="1"/>
</dbReference>
<dbReference type="InterPro" id="IPR036291">
    <property type="entry name" value="NAD(P)-bd_dom_sf"/>
</dbReference>
<dbReference type="EMBL" id="CAWUHC010000006">
    <property type="protein sequence ID" value="CAK7211402.1"/>
    <property type="molecule type" value="Genomic_DNA"/>
</dbReference>
<dbReference type="Pfam" id="PF01408">
    <property type="entry name" value="GFO_IDH_MocA"/>
    <property type="match status" value="1"/>
</dbReference>
<evidence type="ECO:0000313" key="3">
    <source>
        <dbReference type="Proteomes" id="UP001642406"/>
    </source>
</evidence>
<sequence>MAIDATEQAKPVTISIIGAGHRGRTYADYAFYNPDLAKVVAVAEPSKHRRAVMSSKHEVPLDMQFRSWQDMMAVGKIADCVVIAVQDQLHAAAVADAAAPGYHILCDKPMATSIAECVAMVKQHSAH</sequence>
<evidence type="ECO:0000259" key="1">
    <source>
        <dbReference type="Pfam" id="PF01408"/>
    </source>
</evidence>
<dbReference type="SUPFAM" id="SSF51735">
    <property type="entry name" value="NAD(P)-binding Rossmann-fold domains"/>
    <property type="match status" value="1"/>
</dbReference>
<feature type="domain" description="Gfo/Idh/MocA-like oxidoreductase N-terminal" evidence="1">
    <location>
        <begin position="14"/>
        <end position="122"/>
    </location>
</feature>
<keyword evidence="3" id="KW-1185">Reference proteome</keyword>
<evidence type="ECO:0000313" key="2">
    <source>
        <dbReference type="EMBL" id="CAK7211402.1"/>
    </source>
</evidence>
<dbReference type="InterPro" id="IPR000683">
    <property type="entry name" value="Gfo/Idh/MocA-like_OxRdtase_N"/>
</dbReference>
<reference evidence="2 3" key="1">
    <citation type="submission" date="2024-01" db="EMBL/GenBank/DDBJ databases">
        <authorList>
            <person name="Allen C."/>
            <person name="Tagirdzhanova G."/>
        </authorList>
    </citation>
    <scope>NUCLEOTIDE SEQUENCE [LARGE SCALE GENOMIC DNA]</scope>
</reference>
<proteinExistence type="predicted"/>
<protein>
    <recommendedName>
        <fullName evidence="1">Gfo/Idh/MocA-like oxidoreductase N-terminal domain-containing protein</fullName>
    </recommendedName>
</protein>
<dbReference type="PANTHER" id="PTHR43377:SF12">
    <property type="entry name" value="BINDING ROSSMANN FOLD OXIDOREDUCTASE, PUTATIVE (AFU_ORTHOLOGUE AFUA_3G11840)-RELATED"/>
    <property type="match status" value="1"/>
</dbReference>
<comment type="caution">
    <text evidence="2">The sequence shown here is derived from an EMBL/GenBank/DDBJ whole genome shotgun (WGS) entry which is preliminary data.</text>
</comment>
<name>A0ABP0AVX1_9PEZI</name>
<dbReference type="PANTHER" id="PTHR43377">
    <property type="entry name" value="BILIVERDIN REDUCTASE A"/>
    <property type="match status" value="1"/>
</dbReference>
<dbReference type="InterPro" id="IPR051450">
    <property type="entry name" value="Gfo/Idh/MocA_Oxidoreductases"/>
</dbReference>
<dbReference type="Proteomes" id="UP001642406">
    <property type="component" value="Unassembled WGS sequence"/>
</dbReference>